<reference evidence="1" key="1">
    <citation type="submission" date="2023-07" db="EMBL/GenBank/DDBJ databases">
        <title>Degradation of tert-butanol by M. austroafricanum TBA100.</title>
        <authorList>
            <person name="Helbich S."/>
            <person name="Vainshtein Y."/>
        </authorList>
    </citation>
    <scope>NUCLEOTIDE SEQUENCE</scope>
    <source>
        <strain evidence="1">TBA100</strain>
    </source>
</reference>
<proteinExistence type="predicted"/>
<comment type="caution">
    <text evidence="1">The sequence shown here is derived from an EMBL/GenBank/DDBJ whole genome shotgun (WGS) entry which is preliminary data.</text>
</comment>
<protein>
    <recommendedName>
        <fullName evidence="3">WXG100 family type VII secretion target</fullName>
    </recommendedName>
</protein>
<dbReference type="InterPro" id="IPR036689">
    <property type="entry name" value="ESAT-6-like_sf"/>
</dbReference>
<evidence type="ECO:0000313" key="1">
    <source>
        <dbReference type="EMBL" id="MDN4516445.1"/>
    </source>
</evidence>
<gene>
    <name evidence="1" type="ORF">QYF68_01210</name>
</gene>
<dbReference type="SUPFAM" id="SSF140453">
    <property type="entry name" value="EsxAB dimer-like"/>
    <property type="match status" value="1"/>
</dbReference>
<dbReference type="RefSeq" id="WP_145977917.1">
    <property type="nucleotide sequence ID" value="NZ_CP070380.1"/>
</dbReference>
<sequence>MGGETISVVRSSNPVGLAEASEAMQRTISALDDLIESRQRTLDQLSLVWSGAASDTAIRRGRRLLREKNNFRDRLHAIQTTLFRGGSQLSALREEILSTTSQATTLGGIVGDDGSVQPTSVAHMLTPTIATAYSTVLRKLLHTFEAVDEATASGLRGGRPGTGESIYQAVDFVVGGGAPEAPPDQDPAATTRRQNEINAFKQVFGRHPESPTDWKTAAALDPHSYDDKYNDEPPSVVVGRIEPVPGQGIVKSGLFIPRDVVFNVPRDDLGDNRGFDPNFGPEETRVSIYVDYENGLVIARQNPSVDTAGNVRVLTPDIKVQQAPGGAVRIQYEAANGFAPPGAELSGHVVRGDIVVTPGAGSAAASVDGVIGDYPSLEVYQDLPTGQTYTLVQDAADSGNVYGPLTELPFSHEIGEGTAAFAPFESLTPQLPGGPRYPGDAMPYVPGRVDPNTPTELAPADKIPNVVVVK</sequence>
<dbReference type="Proteomes" id="UP001172687">
    <property type="component" value="Unassembled WGS sequence"/>
</dbReference>
<accession>A0ABT8H6P7</accession>
<dbReference type="EMBL" id="JAUHTC010000007">
    <property type="protein sequence ID" value="MDN4516445.1"/>
    <property type="molecule type" value="Genomic_DNA"/>
</dbReference>
<evidence type="ECO:0008006" key="3">
    <source>
        <dbReference type="Google" id="ProtNLM"/>
    </source>
</evidence>
<organism evidence="1 2">
    <name type="scientific">Mycolicibacterium austroafricanum</name>
    <name type="common">Mycobacterium austroafricanum</name>
    <dbReference type="NCBI Taxonomy" id="39687"/>
    <lineage>
        <taxon>Bacteria</taxon>
        <taxon>Bacillati</taxon>
        <taxon>Actinomycetota</taxon>
        <taxon>Actinomycetes</taxon>
        <taxon>Mycobacteriales</taxon>
        <taxon>Mycobacteriaceae</taxon>
        <taxon>Mycolicibacterium</taxon>
    </lineage>
</organism>
<keyword evidence="2" id="KW-1185">Reference proteome</keyword>
<name>A0ABT8H6P7_MYCAO</name>
<evidence type="ECO:0000313" key="2">
    <source>
        <dbReference type="Proteomes" id="UP001172687"/>
    </source>
</evidence>